<feature type="binding site" evidence="4">
    <location>
        <position position="112"/>
    </location>
    <ligand>
        <name>D-ribulose 5-phosphate</name>
        <dbReference type="ChEBI" id="CHEBI:58121"/>
    </ligand>
</feature>
<dbReference type="RefSeq" id="WP_274943789.1">
    <property type="nucleotide sequence ID" value="NZ_JANWOI010000003.1"/>
</dbReference>
<dbReference type="PANTHER" id="PTHR30345:SF0">
    <property type="entry name" value="DNA DAMAGE-REPAIR_TOLERATION PROTEIN DRT102"/>
    <property type="match status" value="1"/>
</dbReference>
<dbReference type="PANTHER" id="PTHR30345">
    <property type="entry name" value="RIBOSE-5-PHOSPHATE ISOMERASE B"/>
    <property type="match status" value="1"/>
</dbReference>
<dbReference type="NCBIfam" id="TIGR00689">
    <property type="entry name" value="rpiB_lacA_lacB"/>
    <property type="match status" value="1"/>
</dbReference>
<proteinExistence type="inferred from homology"/>
<comment type="caution">
    <text evidence="5">The sequence shown here is derived from an EMBL/GenBank/DDBJ whole genome shotgun (WGS) entry which is preliminary data.</text>
</comment>
<dbReference type="GO" id="GO:0005975">
    <property type="term" value="P:carbohydrate metabolic process"/>
    <property type="evidence" value="ECO:0007669"/>
    <property type="project" value="InterPro"/>
</dbReference>
<dbReference type="Gene3D" id="3.40.1400.10">
    <property type="entry name" value="Sugar-phosphate isomerase, RpiB/LacA/LacB"/>
    <property type="match status" value="1"/>
</dbReference>
<dbReference type="NCBIfam" id="NF004051">
    <property type="entry name" value="PRK05571.1"/>
    <property type="match status" value="1"/>
</dbReference>
<dbReference type="InterPro" id="IPR036569">
    <property type="entry name" value="RpiB_LacA_LacB_sf"/>
</dbReference>
<reference evidence="5" key="2">
    <citation type="journal article" date="2023" name="Syst. Appl. Microbiol.">
        <title>Govania unica gen. nov., sp. nov., a rare biosphere bacterium that represents a novel family in the class Alphaproteobacteria.</title>
        <authorList>
            <person name="Vandamme P."/>
            <person name="Peeters C."/>
            <person name="Hettiarachchi A."/>
            <person name="Cnockaert M."/>
            <person name="Carlier A."/>
        </authorList>
    </citation>
    <scope>NUCLEOTIDE SEQUENCE</scope>
    <source>
        <strain evidence="5">LMG 31809</strain>
    </source>
</reference>
<feature type="binding site" evidence="4">
    <location>
        <position position="139"/>
    </location>
    <ligand>
        <name>D-ribulose 5-phosphate</name>
        <dbReference type="ChEBI" id="CHEBI:58121"/>
    </ligand>
</feature>
<evidence type="ECO:0000313" key="5">
    <source>
        <dbReference type="EMBL" id="MDA5194083.1"/>
    </source>
</evidence>
<dbReference type="Pfam" id="PF02502">
    <property type="entry name" value="LacAB_rpiB"/>
    <property type="match status" value="1"/>
</dbReference>
<comment type="similarity">
    <text evidence="1">Belongs to the LacAB/RpiB family.</text>
</comment>
<feature type="binding site" evidence="4">
    <location>
        <begin position="69"/>
        <end position="73"/>
    </location>
    <ligand>
        <name>D-ribulose 5-phosphate</name>
        <dbReference type="ChEBI" id="CHEBI:58121"/>
    </ligand>
</feature>
<gene>
    <name evidence="5" type="primary">rpiB</name>
    <name evidence="5" type="ORF">NYP16_08985</name>
</gene>
<feature type="active site" description="Proton acceptor" evidence="3">
    <location>
        <position position="68"/>
    </location>
</feature>
<reference evidence="5" key="1">
    <citation type="submission" date="2022-08" db="EMBL/GenBank/DDBJ databases">
        <authorList>
            <person name="Vandamme P."/>
            <person name="Hettiarachchi A."/>
            <person name="Peeters C."/>
            <person name="Cnockaert M."/>
            <person name="Carlier A."/>
        </authorList>
    </citation>
    <scope>NUCLEOTIDE SEQUENCE</scope>
    <source>
        <strain evidence="5">LMG 31809</strain>
    </source>
</reference>
<dbReference type="PIRSF" id="PIRSF005384">
    <property type="entry name" value="RpiB_LacA_B"/>
    <property type="match status" value="1"/>
</dbReference>
<dbReference type="InterPro" id="IPR003500">
    <property type="entry name" value="RpiB_LacA_LacB"/>
</dbReference>
<dbReference type="AlphaFoldDB" id="A0A9X3TYF5"/>
<feature type="binding site" evidence="4">
    <location>
        <begin position="11"/>
        <end position="12"/>
    </location>
    <ligand>
        <name>D-ribulose 5-phosphate</name>
        <dbReference type="ChEBI" id="CHEBI:58121"/>
    </ligand>
</feature>
<protein>
    <submittedName>
        <fullName evidence="5">Ribose 5-phosphate isomerase B</fullName>
        <ecNumber evidence="5">5.3.1.6</ecNumber>
    </submittedName>
</protein>
<keyword evidence="6" id="KW-1185">Reference proteome</keyword>
<feature type="binding site" evidence="4">
    <location>
        <position position="102"/>
    </location>
    <ligand>
        <name>D-ribulose 5-phosphate</name>
        <dbReference type="ChEBI" id="CHEBI:58121"/>
    </ligand>
</feature>
<dbReference type="EMBL" id="JANWOI010000003">
    <property type="protein sequence ID" value="MDA5194083.1"/>
    <property type="molecule type" value="Genomic_DNA"/>
</dbReference>
<feature type="active site" description="Proton donor" evidence="3">
    <location>
        <position position="101"/>
    </location>
</feature>
<dbReference type="InterPro" id="IPR004785">
    <property type="entry name" value="RpiB"/>
</dbReference>
<dbReference type="EC" id="5.3.1.6" evidence="5"/>
<organism evidence="5 6">
    <name type="scientific">Govanella unica</name>
    <dbReference type="NCBI Taxonomy" id="2975056"/>
    <lineage>
        <taxon>Bacteria</taxon>
        <taxon>Pseudomonadati</taxon>
        <taxon>Pseudomonadota</taxon>
        <taxon>Alphaproteobacteria</taxon>
        <taxon>Emcibacterales</taxon>
        <taxon>Govanellaceae</taxon>
        <taxon>Govanella</taxon>
    </lineage>
</organism>
<dbReference type="NCBIfam" id="TIGR01120">
    <property type="entry name" value="rpiB"/>
    <property type="match status" value="1"/>
</dbReference>
<name>A0A9X3TYF5_9PROT</name>
<evidence type="ECO:0000256" key="4">
    <source>
        <dbReference type="PIRSR" id="PIRSR005384-2"/>
    </source>
</evidence>
<sequence>MSKKPVAIASDHGGFEMKSLLIEELMRLGLDALDLGCHGPESVDYPDYADRMAEALKSGKADRGILLCGSGIGISMAANRHAHVRAALCHDHYSARMSRQHNDANVLVLGGRTTGPEIAKDCLKIFLETEFEGGRHAGRVAKFSPAEDAKA</sequence>
<dbReference type="GO" id="GO:0004751">
    <property type="term" value="F:ribose-5-phosphate isomerase activity"/>
    <property type="evidence" value="ECO:0007669"/>
    <property type="project" value="UniProtKB-EC"/>
</dbReference>
<accession>A0A9X3TYF5</accession>
<evidence type="ECO:0000256" key="3">
    <source>
        <dbReference type="PIRSR" id="PIRSR005384-1"/>
    </source>
</evidence>
<evidence type="ECO:0000313" key="6">
    <source>
        <dbReference type="Proteomes" id="UP001141619"/>
    </source>
</evidence>
<dbReference type="Proteomes" id="UP001141619">
    <property type="component" value="Unassembled WGS sequence"/>
</dbReference>
<feature type="binding site" evidence="4">
    <location>
        <position position="135"/>
    </location>
    <ligand>
        <name>D-ribulose 5-phosphate</name>
        <dbReference type="ChEBI" id="CHEBI:58121"/>
    </ligand>
</feature>
<dbReference type="SUPFAM" id="SSF89623">
    <property type="entry name" value="Ribose/Galactose isomerase RpiB/AlsB"/>
    <property type="match status" value="1"/>
</dbReference>
<evidence type="ECO:0000256" key="2">
    <source>
        <dbReference type="ARBA" id="ARBA00023235"/>
    </source>
</evidence>
<evidence type="ECO:0000256" key="1">
    <source>
        <dbReference type="ARBA" id="ARBA00008754"/>
    </source>
</evidence>
<keyword evidence="2 5" id="KW-0413">Isomerase</keyword>